<accession>A0A0A9E6F0</accession>
<proteinExistence type="predicted"/>
<sequence>MLSNALTVGTGDFGVVGLTIAPTLLIEPGEIIGLPSRSVWSGGRPGGMGSVRRSWSLGTGGGSSSSPSARS</sequence>
<name>A0A0A9E6F0_ARUDO</name>
<feature type="region of interest" description="Disordered" evidence="1">
    <location>
        <begin position="36"/>
        <end position="71"/>
    </location>
</feature>
<organism evidence="2">
    <name type="scientific">Arundo donax</name>
    <name type="common">Giant reed</name>
    <name type="synonym">Donax arundinaceus</name>
    <dbReference type="NCBI Taxonomy" id="35708"/>
    <lineage>
        <taxon>Eukaryota</taxon>
        <taxon>Viridiplantae</taxon>
        <taxon>Streptophyta</taxon>
        <taxon>Embryophyta</taxon>
        <taxon>Tracheophyta</taxon>
        <taxon>Spermatophyta</taxon>
        <taxon>Magnoliopsida</taxon>
        <taxon>Liliopsida</taxon>
        <taxon>Poales</taxon>
        <taxon>Poaceae</taxon>
        <taxon>PACMAD clade</taxon>
        <taxon>Arundinoideae</taxon>
        <taxon>Arundineae</taxon>
        <taxon>Arundo</taxon>
    </lineage>
</organism>
<protein>
    <submittedName>
        <fullName evidence="2">Uncharacterized protein</fullName>
    </submittedName>
</protein>
<reference evidence="2" key="1">
    <citation type="submission" date="2014-09" db="EMBL/GenBank/DDBJ databases">
        <authorList>
            <person name="Magalhaes I.L.F."/>
            <person name="Oliveira U."/>
            <person name="Santos F.R."/>
            <person name="Vidigal T.H.D.A."/>
            <person name="Brescovit A.D."/>
            <person name="Santos A.J."/>
        </authorList>
    </citation>
    <scope>NUCLEOTIDE SEQUENCE</scope>
    <source>
        <tissue evidence="2">Shoot tissue taken approximately 20 cm above the soil surface</tissue>
    </source>
</reference>
<evidence type="ECO:0000256" key="1">
    <source>
        <dbReference type="SAM" id="MobiDB-lite"/>
    </source>
</evidence>
<dbReference type="EMBL" id="GBRH01202284">
    <property type="protein sequence ID" value="JAD95611.1"/>
    <property type="molecule type" value="Transcribed_RNA"/>
</dbReference>
<dbReference type="AlphaFoldDB" id="A0A0A9E6F0"/>
<reference evidence="2" key="2">
    <citation type="journal article" date="2015" name="Data Brief">
        <title>Shoot transcriptome of the giant reed, Arundo donax.</title>
        <authorList>
            <person name="Barrero R.A."/>
            <person name="Guerrero F.D."/>
            <person name="Moolhuijzen P."/>
            <person name="Goolsby J.A."/>
            <person name="Tidwell J."/>
            <person name="Bellgard S.E."/>
            <person name="Bellgard M.I."/>
        </authorList>
    </citation>
    <scope>NUCLEOTIDE SEQUENCE</scope>
    <source>
        <tissue evidence="2">Shoot tissue taken approximately 20 cm above the soil surface</tissue>
    </source>
</reference>
<evidence type="ECO:0000313" key="2">
    <source>
        <dbReference type="EMBL" id="JAD95611.1"/>
    </source>
</evidence>